<accession>A0A370R509</accession>
<gene>
    <name evidence="2" type="ORF">C8D90_101943</name>
</gene>
<evidence type="ECO:0000313" key="2">
    <source>
        <dbReference type="EMBL" id="RDK97493.1"/>
    </source>
</evidence>
<keyword evidence="1" id="KW-0812">Transmembrane</keyword>
<dbReference type="EMBL" id="QRAP01000001">
    <property type="protein sequence ID" value="RDK97493.1"/>
    <property type="molecule type" value="Genomic_DNA"/>
</dbReference>
<comment type="caution">
    <text evidence="2">The sequence shown here is derived from an EMBL/GenBank/DDBJ whole genome shotgun (WGS) entry which is preliminary data.</text>
</comment>
<evidence type="ECO:0000256" key="1">
    <source>
        <dbReference type="SAM" id="Phobius"/>
    </source>
</evidence>
<keyword evidence="1" id="KW-1133">Transmembrane helix</keyword>
<keyword evidence="1" id="KW-0472">Membrane</keyword>
<name>A0A370R509_9GAMM</name>
<feature type="transmembrane region" description="Helical" evidence="1">
    <location>
        <begin position="57"/>
        <end position="77"/>
    </location>
</feature>
<evidence type="ECO:0000313" key="3">
    <source>
        <dbReference type="Proteomes" id="UP000254848"/>
    </source>
</evidence>
<keyword evidence="3" id="KW-1185">Reference proteome</keyword>
<protein>
    <submittedName>
        <fullName evidence="2">Uncharacterized protein</fullName>
    </submittedName>
</protein>
<proteinExistence type="predicted"/>
<dbReference type="RefSeq" id="WP_115457204.1">
    <property type="nucleotide sequence ID" value="NZ_QRAP01000001.1"/>
</dbReference>
<dbReference type="Proteomes" id="UP000254848">
    <property type="component" value="Unassembled WGS sequence"/>
</dbReference>
<reference evidence="2 3" key="1">
    <citation type="submission" date="2018-07" db="EMBL/GenBank/DDBJ databases">
        <title>Genomic Encyclopedia of Type Strains, Phase IV (KMG-IV): sequencing the most valuable type-strain genomes for metagenomic binning, comparative biology and taxonomic classification.</title>
        <authorList>
            <person name="Goeker M."/>
        </authorList>
    </citation>
    <scope>NUCLEOTIDE SEQUENCE [LARGE SCALE GENOMIC DNA]</scope>
    <source>
        <strain evidence="2 3">DSM 103736</strain>
    </source>
</reference>
<dbReference type="AlphaFoldDB" id="A0A370R509"/>
<organism evidence="2 3">
    <name type="scientific">Enterobacillus tribolii</name>
    <dbReference type="NCBI Taxonomy" id="1487935"/>
    <lineage>
        <taxon>Bacteria</taxon>
        <taxon>Pseudomonadati</taxon>
        <taxon>Pseudomonadota</taxon>
        <taxon>Gammaproteobacteria</taxon>
        <taxon>Enterobacterales</taxon>
        <taxon>Hafniaceae</taxon>
        <taxon>Enterobacillus</taxon>
    </lineage>
</organism>
<sequence>MKMRFAQILLNIALFATIFVLSVICVPVIRFTTQQSADFAKLAWSIGFSDARDGYNVMMGIIYFAVALVVFALIKLLTRRAGK</sequence>
<feature type="transmembrane region" description="Helical" evidence="1">
    <location>
        <begin position="12"/>
        <end position="32"/>
    </location>
</feature>